<dbReference type="Proteomes" id="UP000053411">
    <property type="component" value="Unassembled WGS sequence"/>
</dbReference>
<dbReference type="EMBL" id="KN848089">
    <property type="protein sequence ID" value="KIX94114.1"/>
    <property type="molecule type" value="Genomic_DNA"/>
</dbReference>
<dbReference type="OrthoDB" id="4144136at2759"/>
<dbReference type="GeneID" id="27715886"/>
<proteinExistence type="predicted"/>
<accession>A0A0D2JUD2</accession>
<reference evidence="1 2" key="1">
    <citation type="submission" date="2015-01" db="EMBL/GenBank/DDBJ databases">
        <title>The Genome Sequence of Fonsecaea multimorphosa CBS 102226.</title>
        <authorList>
            <consortium name="The Broad Institute Genomics Platform"/>
            <person name="Cuomo C."/>
            <person name="de Hoog S."/>
            <person name="Gorbushina A."/>
            <person name="Stielow B."/>
            <person name="Teixiera M."/>
            <person name="Abouelleil A."/>
            <person name="Chapman S.B."/>
            <person name="Priest M."/>
            <person name="Young S.K."/>
            <person name="Wortman J."/>
            <person name="Nusbaum C."/>
            <person name="Birren B."/>
        </authorList>
    </citation>
    <scope>NUCLEOTIDE SEQUENCE [LARGE SCALE GENOMIC DNA]</scope>
    <source>
        <strain evidence="1 2">CBS 102226</strain>
    </source>
</reference>
<dbReference type="VEuPathDB" id="FungiDB:Z520_10140"/>
<evidence type="ECO:0000313" key="1">
    <source>
        <dbReference type="EMBL" id="KIX94114.1"/>
    </source>
</evidence>
<keyword evidence="2" id="KW-1185">Reference proteome</keyword>
<protein>
    <submittedName>
        <fullName evidence="1">Uncharacterized protein</fullName>
    </submittedName>
</protein>
<dbReference type="AlphaFoldDB" id="A0A0D2JUD2"/>
<organism evidence="1 2">
    <name type="scientific">Fonsecaea multimorphosa CBS 102226</name>
    <dbReference type="NCBI Taxonomy" id="1442371"/>
    <lineage>
        <taxon>Eukaryota</taxon>
        <taxon>Fungi</taxon>
        <taxon>Dikarya</taxon>
        <taxon>Ascomycota</taxon>
        <taxon>Pezizomycotina</taxon>
        <taxon>Eurotiomycetes</taxon>
        <taxon>Chaetothyriomycetidae</taxon>
        <taxon>Chaetothyriales</taxon>
        <taxon>Herpotrichiellaceae</taxon>
        <taxon>Fonsecaea</taxon>
    </lineage>
</organism>
<evidence type="ECO:0000313" key="2">
    <source>
        <dbReference type="Proteomes" id="UP000053411"/>
    </source>
</evidence>
<gene>
    <name evidence="1" type="ORF">Z520_10140</name>
</gene>
<sequence>MAAVQSQSDLLLLEADFLQAQSQMVQCLSNDIHFAAKVLDFKVYDIDGRIANLRKAAWEARTKSRCDGDTAVDGQNKDYERRLKGVWKNTTTLVETAQQVKSELKALTEVVCGRQEVIETSTPREDSTEKNINI</sequence>
<name>A0A0D2JUD2_9EURO</name>
<dbReference type="RefSeq" id="XP_016628237.1">
    <property type="nucleotide sequence ID" value="XM_016780634.1"/>
</dbReference>